<accession>A0AC61L3B5</accession>
<dbReference type="EMBL" id="PQXF01000011">
    <property type="protein sequence ID" value="PXF60845.1"/>
    <property type="molecule type" value="Genomic_DNA"/>
</dbReference>
<evidence type="ECO:0000313" key="1">
    <source>
        <dbReference type="EMBL" id="PXF60845.1"/>
    </source>
</evidence>
<gene>
    <name evidence="1" type="ORF">C4B59_07610</name>
</gene>
<proteinExistence type="predicted"/>
<reference evidence="1" key="1">
    <citation type="submission" date="2018-01" db="EMBL/GenBank/DDBJ databases">
        <authorList>
            <person name="Krukenberg V."/>
        </authorList>
    </citation>
    <scope>NUCLEOTIDE SEQUENCE</scope>
    <source>
        <strain evidence="1">E20ANME2</strain>
    </source>
</reference>
<dbReference type="Proteomes" id="UP000248329">
    <property type="component" value="Unassembled WGS sequence"/>
</dbReference>
<organism evidence="1 2">
    <name type="scientific">Candidatus Methanogaster sp</name>
    <dbReference type="NCBI Taxonomy" id="3386292"/>
    <lineage>
        <taxon>Archaea</taxon>
        <taxon>Methanobacteriati</taxon>
        <taxon>Methanobacteriota</taxon>
        <taxon>Stenosarchaea group</taxon>
        <taxon>Methanomicrobia</taxon>
        <taxon>Methanosarcinales</taxon>
        <taxon>ANME-2 cluster</taxon>
        <taxon>Candidatus Methanogasteraceae</taxon>
        <taxon>Candidatus Methanogaster</taxon>
    </lineage>
</organism>
<protein>
    <submittedName>
        <fullName evidence="1">Uncharacterized protein</fullName>
    </submittedName>
</protein>
<evidence type="ECO:0000313" key="2">
    <source>
        <dbReference type="Proteomes" id="UP000248329"/>
    </source>
</evidence>
<sequence length="770" mass="84756">MFSTDQNELKSLQCPVTTIKWCITKGYVMRLQFKLILLFIAISIVPFGIIGYYTYTLSAESMEDHAIMHLNSVAETRADYINTWLAEQKSAARVLAGTSAVAFNIEVMRTTHPSSKEYLQAKDTIWEFGDIVKAESGDFEEVFVLDGEGIIVSSTNGETLGDNKSSREYYRTGLNETHITDVYESPALQKPTMLVSTPLILGTRTVGVVVGRINISTIHRTISDRKGLGETVNTFLTDRYGNLVSSSRDISATPPVIRHDVRQDCSGIYDRNGRKVIGAQVWVPDPGWFLTVEQDHDEILSAMHTILERAIAVTFSVIILISLFSIFVTKRIIKPIRQLYEETEAVAKGDYSVQVPVISDDEIGTLTGRFNEMTSRLGDTHRKLEGKIALANRDLEDQRSKLETILQSMTDCVFAVDHNFRITMFNRACEEFTGISADDATGMFCHDLFPSTECETRCRLWDHSDNPPVGTCWQTHVTDGNGRIVSIMTCGAPLHDADGNVTGYVEVLRDVTELAKVTNELISANTELEIANAELRELDQLKTDFLNIASHELRTPLTSIKGFAGFVADEKLGELNEKQKNALSKVVSNSDRMTRLISNMLDMSKIRSGKLELTIAGLDLSGLVSGVVADMKLVAEEKNISCTADVPDGLVIDGDRDRIEQVLVNLLGNAIKFTPVDGSVSVTTIDHGTCIKVSVSDTGIGIAPDDLAHIFEEFWQVDKSKGIGLSLAIAANIVREHGGAIWATSEMGEGSTFGFRLPKTVSQPQGFGDA</sequence>
<comment type="caution">
    <text evidence="1">The sequence shown here is derived from an EMBL/GenBank/DDBJ whole genome shotgun (WGS) entry which is preliminary data.</text>
</comment>
<name>A0AC61L3B5_9EURY</name>